<dbReference type="Pfam" id="PF07690">
    <property type="entry name" value="MFS_1"/>
    <property type="match status" value="1"/>
</dbReference>
<feature type="transmembrane region" description="Helical" evidence="8">
    <location>
        <begin position="367"/>
        <end position="389"/>
    </location>
</feature>
<dbReference type="GO" id="GO:0015112">
    <property type="term" value="F:nitrate transmembrane transporter activity"/>
    <property type="evidence" value="ECO:0007669"/>
    <property type="project" value="UniProtKB-UniRule"/>
</dbReference>
<dbReference type="InterPro" id="IPR004737">
    <property type="entry name" value="NO3_transporter_NarK/NarU-like"/>
</dbReference>
<organism evidence="10 11">
    <name type="scientific">Chryseosolibacter histidini</name>
    <dbReference type="NCBI Taxonomy" id="2782349"/>
    <lineage>
        <taxon>Bacteria</taxon>
        <taxon>Pseudomonadati</taxon>
        <taxon>Bacteroidota</taxon>
        <taxon>Cytophagia</taxon>
        <taxon>Cytophagales</taxon>
        <taxon>Chryseotaleaceae</taxon>
        <taxon>Chryseosolibacter</taxon>
    </lineage>
</organism>
<keyword evidence="8" id="KW-1003">Cell membrane</keyword>
<keyword evidence="5 8" id="KW-1133">Transmembrane helix</keyword>
<comment type="subcellular location">
    <subcellularLocation>
        <location evidence="8">Cell membrane</location>
        <topology evidence="8">Multi-pass membrane protein</topology>
    </subcellularLocation>
    <subcellularLocation>
        <location evidence="1">Membrane</location>
        <topology evidence="1">Multi-pass membrane protein</topology>
    </subcellularLocation>
</comment>
<dbReference type="Proteomes" id="UP001319200">
    <property type="component" value="Unassembled WGS sequence"/>
</dbReference>
<keyword evidence="11" id="KW-1185">Reference proteome</keyword>
<dbReference type="InterPro" id="IPR036259">
    <property type="entry name" value="MFS_trans_sf"/>
</dbReference>
<dbReference type="InterPro" id="IPR020846">
    <property type="entry name" value="MFS_dom"/>
</dbReference>
<comment type="similarity">
    <text evidence="2 8">Belongs to the major facilitator superfamily. Nitrate/nitrite porter (TC 2.A.1.8) family.</text>
</comment>
<evidence type="ECO:0000256" key="2">
    <source>
        <dbReference type="ARBA" id="ARBA00008432"/>
    </source>
</evidence>
<dbReference type="SUPFAM" id="SSF103473">
    <property type="entry name" value="MFS general substrate transporter"/>
    <property type="match status" value="1"/>
</dbReference>
<dbReference type="PANTHER" id="PTHR23515">
    <property type="entry name" value="HIGH-AFFINITY NITRATE TRANSPORTER 2.3"/>
    <property type="match status" value="1"/>
</dbReference>
<dbReference type="AlphaFoldDB" id="A0AAP2DHV5"/>
<keyword evidence="4 8" id="KW-0812">Transmembrane</keyword>
<dbReference type="NCBIfam" id="TIGR00886">
    <property type="entry name" value="2A0108"/>
    <property type="match status" value="1"/>
</dbReference>
<feature type="transmembrane region" description="Helical" evidence="8">
    <location>
        <begin position="115"/>
        <end position="134"/>
    </location>
</feature>
<keyword evidence="3 8" id="KW-0813">Transport</keyword>
<feature type="transmembrane region" description="Helical" evidence="8">
    <location>
        <begin position="89"/>
        <end position="108"/>
    </location>
</feature>
<evidence type="ECO:0000256" key="5">
    <source>
        <dbReference type="ARBA" id="ARBA00022989"/>
    </source>
</evidence>
<name>A0AAP2DHV5_9BACT</name>
<dbReference type="PROSITE" id="PS50850">
    <property type="entry name" value="MFS"/>
    <property type="match status" value="1"/>
</dbReference>
<evidence type="ECO:0000256" key="1">
    <source>
        <dbReference type="ARBA" id="ARBA00004141"/>
    </source>
</evidence>
<reference evidence="10 11" key="1">
    <citation type="submission" date="2021-05" db="EMBL/GenBank/DDBJ databases">
        <title>A Polyphasic approach of four new species of the genus Ohtaekwangia: Ohtaekwangia histidinii sp. nov., Ohtaekwangia cretensis sp. nov., Ohtaekwangia indiensis sp. nov., Ohtaekwangia reichenbachii sp. nov. from diverse environment.</title>
        <authorList>
            <person name="Octaviana S."/>
        </authorList>
    </citation>
    <scope>NUCLEOTIDE SEQUENCE [LARGE SCALE GENOMIC DNA]</scope>
    <source>
        <strain evidence="10 11">PWU4</strain>
    </source>
</reference>
<dbReference type="RefSeq" id="WP_254161885.1">
    <property type="nucleotide sequence ID" value="NZ_JAHESF010000005.1"/>
</dbReference>
<accession>A0AAP2DHV5</accession>
<feature type="transmembrane region" description="Helical" evidence="8">
    <location>
        <begin position="335"/>
        <end position="355"/>
    </location>
</feature>
<protein>
    <recommendedName>
        <fullName evidence="8">Nitrate/nitrite transporter</fullName>
    </recommendedName>
</protein>
<gene>
    <name evidence="10" type="ORF">KK083_06960</name>
</gene>
<evidence type="ECO:0000256" key="4">
    <source>
        <dbReference type="ARBA" id="ARBA00022692"/>
    </source>
</evidence>
<dbReference type="GO" id="GO:0042128">
    <property type="term" value="P:nitrate assimilation"/>
    <property type="evidence" value="ECO:0007669"/>
    <property type="project" value="UniProtKB-UniRule"/>
</dbReference>
<evidence type="ECO:0000256" key="6">
    <source>
        <dbReference type="ARBA" id="ARBA00023063"/>
    </source>
</evidence>
<evidence type="ECO:0000256" key="8">
    <source>
        <dbReference type="RuleBase" id="RU366033"/>
    </source>
</evidence>
<evidence type="ECO:0000256" key="3">
    <source>
        <dbReference type="ARBA" id="ARBA00022448"/>
    </source>
</evidence>
<evidence type="ECO:0000313" key="10">
    <source>
        <dbReference type="EMBL" id="MBT1696605.1"/>
    </source>
</evidence>
<dbReference type="InterPro" id="IPR044772">
    <property type="entry name" value="NO3_transporter"/>
</dbReference>
<feature type="transmembrane region" description="Helical" evidence="8">
    <location>
        <begin position="272"/>
        <end position="291"/>
    </location>
</feature>
<feature type="transmembrane region" description="Helical" evidence="8">
    <location>
        <begin position="154"/>
        <end position="179"/>
    </location>
</feature>
<evidence type="ECO:0000259" key="9">
    <source>
        <dbReference type="PROSITE" id="PS50850"/>
    </source>
</evidence>
<dbReference type="InterPro" id="IPR011701">
    <property type="entry name" value="MFS"/>
</dbReference>
<dbReference type="Gene3D" id="1.20.1250.20">
    <property type="entry name" value="MFS general substrate transporter like domains"/>
    <property type="match status" value="2"/>
</dbReference>
<keyword evidence="6 8" id="KW-0534">Nitrate assimilation</keyword>
<evidence type="ECO:0000256" key="7">
    <source>
        <dbReference type="ARBA" id="ARBA00023136"/>
    </source>
</evidence>
<feature type="domain" description="Major facilitator superfamily (MFS) profile" evidence="9">
    <location>
        <begin position="24"/>
        <end position="423"/>
    </location>
</feature>
<dbReference type="GO" id="GO:0015113">
    <property type="term" value="F:nitrite transmembrane transporter activity"/>
    <property type="evidence" value="ECO:0007669"/>
    <property type="project" value="InterPro"/>
</dbReference>
<dbReference type="EMBL" id="JAHESF010000005">
    <property type="protein sequence ID" value="MBT1696605.1"/>
    <property type="molecule type" value="Genomic_DNA"/>
</dbReference>
<evidence type="ECO:0000313" key="11">
    <source>
        <dbReference type="Proteomes" id="UP001319200"/>
    </source>
</evidence>
<feature type="transmembrane region" description="Helical" evidence="8">
    <location>
        <begin position="312"/>
        <end position="329"/>
    </location>
</feature>
<proteinExistence type="inferred from homology"/>
<sequence length="452" mass="48783">MTLQESGKATKINLLDFKTTPMKAFHITWITFFLCFFGWFGIAPLMPVVREDLNLTKTQIGNIIIASVAITIFARLLFGWLCDKIGPRISYSVLLILGSIPVMCIGFSNSYETFLLFRLAIGVIGASFVITQYHTSVMFAPNVVGTANATAAGWGNMGGGATLIVMPLIFAAFVGAGYASAEAWRYSMVVPGAALFIMGFVYYFFTKDTPSGNITSRKAEAVAKDNSKEGNFWGVCKDYRVWTLFLAYGACFGIEITIDNIATLYFVDNFKLGIAEAGLIAGLFGMMNIFARALGGIFGDKAGKKFGLQGRIITLSAFLLLEGLGIIIFSNMSTLPWAIATMLIFALFLKMSNGATYSVVPFINKRAIGVVSGIVGAGGNVGAVLAGMLFTSEDLSYRESLFIIGVTVIVVSVISFLLSLSRRSAQEILSPEFHPDTLGVKESLAVTSLRKP</sequence>
<comment type="caution">
    <text evidence="10">The sequence shown here is derived from an EMBL/GenBank/DDBJ whole genome shotgun (WGS) entry which is preliminary data.</text>
</comment>
<feature type="transmembrane region" description="Helical" evidence="8">
    <location>
        <begin position="60"/>
        <end position="77"/>
    </location>
</feature>
<feature type="transmembrane region" description="Helical" evidence="8">
    <location>
        <begin position="186"/>
        <end position="205"/>
    </location>
</feature>
<dbReference type="CDD" id="cd17341">
    <property type="entry name" value="MFS_NRT2_like"/>
    <property type="match status" value="1"/>
</dbReference>
<feature type="transmembrane region" description="Helical" evidence="8">
    <location>
        <begin position="401"/>
        <end position="420"/>
    </location>
</feature>
<feature type="transmembrane region" description="Helical" evidence="8">
    <location>
        <begin position="24"/>
        <end position="48"/>
    </location>
</feature>
<keyword evidence="7 8" id="KW-0472">Membrane</keyword>
<dbReference type="GO" id="GO:0005886">
    <property type="term" value="C:plasma membrane"/>
    <property type="evidence" value="ECO:0007669"/>
    <property type="project" value="UniProtKB-SubCell"/>
</dbReference>